<dbReference type="GO" id="GO:0016705">
    <property type="term" value="F:oxidoreductase activity, acting on paired donors, with incorporation or reduction of molecular oxygen"/>
    <property type="evidence" value="ECO:0007669"/>
    <property type="project" value="InterPro"/>
</dbReference>
<dbReference type="Pfam" id="PF00296">
    <property type="entry name" value="Bac_luciferase"/>
    <property type="match status" value="1"/>
</dbReference>
<keyword evidence="4" id="KW-1185">Reference proteome</keyword>
<organism evidence="3 4">
    <name type="scientific">Kribbella caucasensis</name>
    <dbReference type="NCBI Taxonomy" id="2512215"/>
    <lineage>
        <taxon>Bacteria</taxon>
        <taxon>Bacillati</taxon>
        <taxon>Actinomycetota</taxon>
        <taxon>Actinomycetes</taxon>
        <taxon>Propionibacteriales</taxon>
        <taxon>Kribbellaceae</taxon>
        <taxon>Kribbella</taxon>
    </lineage>
</organism>
<evidence type="ECO:0000259" key="2">
    <source>
        <dbReference type="Pfam" id="PF00296"/>
    </source>
</evidence>
<evidence type="ECO:0000256" key="1">
    <source>
        <dbReference type="ARBA" id="ARBA00023002"/>
    </source>
</evidence>
<evidence type="ECO:0000313" key="3">
    <source>
        <dbReference type="EMBL" id="TDO45098.1"/>
    </source>
</evidence>
<reference evidence="3 4" key="1">
    <citation type="submission" date="2019-03" db="EMBL/GenBank/DDBJ databases">
        <title>Genomic Encyclopedia of Type Strains, Phase III (KMG-III): the genomes of soil and plant-associated and newly described type strains.</title>
        <authorList>
            <person name="Whitman W."/>
        </authorList>
    </citation>
    <scope>NUCLEOTIDE SEQUENCE [LARGE SCALE GENOMIC DNA]</scope>
    <source>
        <strain evidence="3 4">VKM Ac-2527</strain>
    </source>
</reference>
<name>A0A4R6K8L5_9ACTN</name>
<dbReference type="Proteomes" id="UP000295388">
    <property type="component" value="Unassembled WGS sequence"/>
</dbReference>
<protein>
    <submittedName>
        <fullName evidence="3">Alkanesulfonate monooxygenase SsuD/methylene tetrahydromethanopterin reductase-like flavin-dependent oxidoreductase (Luciferase family)</fullName>
    </submittedName>
</protein>
<dbReference type="InterPro" id="IPR036661">
    <property type="entry name" value="Luciferase-like_sf"/>
</dbReference>
<proteinExistence type="predicted"/>
<comment type="caution">
    <text evidence="3">The sequence shown here is derived from an EMBL/GenBank/DDBJ whole genome shotgun (WGS) entry which is preliminary data.</text>
</comment>
<accession>A0A4R6K8L5</accession>
<dbReference type="InterPro" id="IPR050564">
    <property type="entry name" value="F420-G6PD/mer"/>
</dbReference>
<dbReference type="Gene3D" id="3.20.20.30">
    <property type="entry name" value="Luciferase-like domain"/>
    <property type="match status" value="1"/>
</dbReference>
<dbReference type="SUPFAM" id="SSF51679">
    <property type="entry name" value="Bacterial luciferase-like"/>
    <property type="match status" value="1"/>
</dbReference>
<dbReference type="PANTHER" id="PTHR43244">
    <property type="match status" value="1"/>
</dbReference>
<gene>
    <name evidence="3" type="ORF">EV643_114243</name>
</gene>
<dbReference type="RefSeq" id="WP_166665598.1">
    <property type="nucleotide sequence ID" value="NZ_SNWQ01000014.1"/>
</dbReference>
<evidence type="ECO:0000313" key="4">
    <source>
        <dbReference type="Proteomes" id="UP000295388"/>
    </source>
</evidence>
<dbReference type="EMBL" id="SNWQ01000014">
    <property type="protein sequence ID" value="TDO45098.1"/>
    <property type="molecule type" value="Genomic_DNA"/>
</dbReference>
<sequence>MKIGIGLPAAIPGADVRTLGQWAADSERAGFDSLGVFDRLVYDNLEPLTALAAAAARTSEVELVTTVLNVGWRNNPILLAKQLASVEQLSGGRLTAGLGLGGWPDDYTASHASRDAMATLWESTLETFRHAWSGKLSAQGGAMTQLPDDRPALLFGGLVPAAYRRAATHGQGWVAPLFGLPVLKQGVLAVHKAWQKAGKSGRPRVLTGRYFALGKEADSIADHYVHHYYGDAYFDVARADTLTSPDELREHLTALRDAGTTDVVLYPTSAGLEQVSLLAEALDTAGLRPARASASRVGRHNKGATWR</sequence>
<dbReference type="GO" id="GO:0004497">
    <property type="term" value="F:monooxygenase activity"/>
    <property type="evidence" value="ECO:0007669"/>
    <property type="project" value="UniProtKB-KW"/>
</dbReference>
<keyword evidence="3" id="KW-0503">Monooxygenase</keyword>
<keyword evidence="1" id="KW-0560">Oxidoreductase</keyword>
<dbReference type="InterPro" id="IPR011251">
    <property type="entry name" value="Luciferase-like_dom"/>
</dbReference>
<dbReference type="PANTHER" id="PTHR43244:SF1">
    <property type="entry name" value="5,10-METHYLENETETRAHYDROMETHANOPTERIN REDUCTASE"/>
    <property type="match status" value="1"/>
</dbReference>
<feature type="domain" description="Luciferase-like" evidence="2">
    <location>
        <begin position="6"/>
        <end position="262"/>
    </location>
</feature>
<dbReference type="CDD" id="cd01097">
    <property type="entry name" value="Tetrahydromethanopterin_reductase"/>
    <property type="match status" value="1"/>
</dbReference>
<dbReference type="AlphaFoldDB" id="A0A4R6K8L5"/>